<gene>
    <name evidence="1" type="ORF">HMPREF9418_0681</name>
</gene>
<dbReference type="EMBL" id="AFQE01000034">
    <property type="protein sequence ID" value="EGQ77791.1"/>
    <property type="molecule type" value="Genomic_DNA"/>
</dbReference>
<protein>
    <submittedName>
        <fullName evidence="1">Uncharacterized protein</fullName>
    </submittedName>
</protein>
<proteinExistence type="predicted"/>
<evidence type="ECO:0000313" key="2">
    <source>
        <dbReference type="Proteomes" id="UP000004982"/>
    </source>
</evidence>
<dbReference type="Proteomes" id="UP000004982">
    <property type="component" value="Unassembled WGS sequence"/>
</dbReference>
<evidence type="ECO:0000313" key="1">
    <source>
        <dbReference type="EMBL" id="EGQ77791.1"/>
    </source>
</evidence>
<organism evidence="1 2">
    <name type="scientific">Neisseria macacae ATCC 33926</name>
    <dbReference type="NCBI Taxonomy" id="997348"/>
    <lineage>
        <taxon>Bacteria</taxon>
        <taxon>Pseudomonadati</taxon>
        <taxon>Pseudomonadota</taxon>
        <taxon>Betaproteobacteria</taxon>
        <taxon>Neisseriales</taxon>
        <taxon>Neisseriaceae</taxon>
        <taxon>Neisseria</taxon>
    </lineage>
</organism>
<reference evidence="1 2" key="1">
    <citation type="submission" date="2011-05" db="EMBL/GenBank/DDBJ databases">
        <authorList>
            <person name="Muzny D."/>
            <person name="Qin X."/>
            <person name="Deng J."/>
            <person name="Jiang H."/>
            <person name="Liu Y."/>
            <person name="Qu J."/>
            <person name="Song X.-Z."/>
            <person name="Zhang L."/>
            <person name="Thornton R."/>
            <person name="Coyle M."/>
            <person name="Francisco L."/>
            <person name="Jackson L."/>
            <person name="Javaid M."/>
            <person name="Korchina V."/>
            <person name="Kovar C."/>
            <person name="Mata R."/>
            <person name="Mathew T."/>
            <person name="Ngo R."/>
            <person name="Nguyen L."/>
            <person name="Nguyen N."/>
            <person name="Okwuonu G."/>
            <person name="Ongeri F."/>
            <person name="Pham C."/>
            <person name="Simmons D."/>
            <person name="Wilczek-Boney K."/>
            <person name="Hale W."/>
            <person name="Jakkamsetti A."/>
            <person name="Pham P."/>
            <person name="Ruth R."/>
            <person name="San Lucas F."/>
            <person name="Warren J."/>
            <person name="Zhang J."/>
            <person name="Zhao Z."/>
            <person name="Zhou C."/>
            <person name="Zhu D."/>
            <person name="Lee S."/>
            <person name="Bess C."/>
            <person name="Blankenburg K."/>
            <person name="Forbes L."/>
            <person name="Fu Q."/>
            <person name="Gubbala S."/>
            <person name="Hirani K."/>
            <person name="Jayaseelan J.C."/>
            <person name="Lara F."/>
            <person name="Munidasa M."/>
            <person name="Palculict T."/>
            <person name="Patil S."/>
            <person name="Pu L.-L."/>
            <person name="Saada N."/>
            <person name="Tang L."/>
            <person name="Weissenberger G."/>
            <person name="Zhu Y."/>
            <person name="Hemphill L."/>
            <person name="Shang Y."/>
            <person name="Youmans B."/>
            <person name="Ayvaz T."/>
            <person name="Ross M."/>
            <person name="Santibanez J."/>
            <person name="Aqrawi P."/>
            <person name="Gross S."/>
            <person name="Joshi V."/>
            <person name="Fowler G."/>
            <person name="Nazareth L."/>
            <person name="Reid J."/>
            <person name="Worley K."/>
            <person name="Petrosino J."/>
            <person name="Highlander S."/>
            <person name="Gibbs R."/>
        </authorList>
    </citation>
    <scope>NUCLEOTIDE SEQUENCE [LARGE SCALE GENOMIC DNA]</scope>
    <source>
        <strain evidence="1 2">ATCC 33926</strain>
    </source>
</reference>
<name>A0AA36XM05_9NEIS</name>
<sequence length="69" mass="7846">MFDSNGKRSSENALSSASDDLLKFGIFYISGQSDWVILLGRKWKMAEVIDKISITRKPVQKRTDSHGWV</sequence>
<dbReference type="AlphaFoldDB" id="A0AA36XM05"/>
<comment type="caution">
    <text evidence="1">The sequence shown here is derived from an EMBL/GenBank/DDBJ whole genome shotgun (WGS) entry which is preliminary data.</text>
</comment>
<accession>A0AA36XM05</accession>